<protein>
    <submittedName>
        <fullName evidence="1">YaiI/YqxD family protein</fullName>
    </submittedName>
</protein>
<evidence type="ECO:0000313" key="1">
    <source>
        <dbReference type="EMBL" id="TKI73703.1"/>
    </source>
</evidence>
<dbReference type="AlphaFoldDB" id="A0A4V5TMX5"/>
<feature type="non-terminal residue" evidence="1">
    <location>
        <position position="28"/>
    </location>
</feature>
<evidence type="ECO:0000313" key="2">
    <source>
        <dbReference type="Proteomes" id="UP000305222"/>
    </source>
</evidence>
<proteinExistence type="predicted"/>
<name>A0A4V5TMX5_9BACI</name>
<gene>
    <name evidence="1" type="ORF">FC699_38365</name>
</gene>
<dbReference type="Proteomes" id="UP000305222">
    <property type="component" value="Unassembled WGS sequence"/>
</dbReference>
<sequence length="28" mass="3061">MKIYVDADACPVKDVIILEATNVEIPVT</sequence>
<dbReference type="EMBL" id="SZON01004115">
    <property type="protein sequence ID" value="TKI73703.1"/>
    <property type="molecule type" value="Genomic_DNA"/>
</dbReference>
<accession>A0A4V5TMX5</accession>
<comment type="caution">
    <text evidence="1">The sequence shown here is derived from an EMBL/GenBank/DDBJ whole genome shotgun (WGS) entry which is preliminary data.</text>
</comment>
<organism evidence="1 2">
    <name type="scientific">Bacillus wiedmannii</name>
    <dbReference type="NCBI Taxonomy" id="1890302"/>
    <lineage>
        <taxon>Bacteria</taxon>
        <taxon>Bacillati</taxon>
        <taxon>Bacillota</taxon>
        <taxon>Bacilli</taxon>
        <taxon>Bacillales</taxon>
        <taxon>Bacillaceae</taxon>
        <taxon>Bacillus</taxon>
        <taxon>Bacillus cereus group</taxon>
    </lineage>
</organism>
<reference evidence="1 2" key="1">
    <citation type="journal article" date="2019" name="Environ. Microbiol.">
        <title>An active ?-lactamase is a part of an orchestrated cell wall stress resistance network of Bacillus subtilis and related rhizosphere species.</title>
        <authorList>
            <person name="Bucher T."/>
            <person name="Keren-Paz A."/>
            <person name="Hausser J."/>
            <person name="Olender T."/>
            <person name="Cytryn E."/>
            <person name="Kolodkin-Gal I."/>
        </authorList>
    </citation>
    <scope>NUCLEOTIDE SEQUENCE [LARGE SCALE GENOMIC DNA]</scope>
    <source>
        <strain evidence="1 2">I5</strain>
    </source>
</reference>